<evidence type="ECO:0000313" key="4">
    <source>
        <dbReference type="Proteomes" id="UP001054252"/>
    </source>
</evidence>
<accession>A0AAV5JTE2</accession>
<reference evidence="3 4" key="1">
    <citation type="journal article" date="2021" name="Commun. Biol.">
        <title>The genome of Shorea leprosula (Dipterocarpaceae) highlights the ecological relevance of drought in aseasonal tropical rainforests.</title>
        <authorList>
            <person name="Ng K.K.S."/>
            <person name="Kobayashi M.J."/>
            <person name="Fawcett J.A."/>
            <person name="Hatakeyama M."/>
            <person name="Paape T."/>
            <person name="Ng C.H."/>
            <person name="Ang C.C."/>
            <person name="Tnah L.H."/>
            <person name="Lee C.T."/>
            <person name="Nishiyama T."/>
            <person name="Sese J."/>
            <person name="O'Brien M.J."/>
            <person name="Copetti D."/>
            <person name="Mohd Noor M.I."/>
            <person name="Ong R.C."/>
            <person name="Putra M."/>
            <person name="Sireger I.Z."/>
            <person name="Indrioko S."/>
            <person name="Kosugi Y."/>
            <person name="Izuno A."/>
            <person name="Isagi Y."/>
            <person name="Lee S.L."/>
            <person name="Shimizu K.K."/>
        </authorList>
    </citation>
    <scope>NUCLEOTIDE SEQUENCE [LARGE SCALE GENOMIC DNA]</scope>
    <source>
        <strain evidence="3">214</strain>
    </source>
</reference>
<dbReference type="GO" id="GO:0005615">
    <property type="term" value="C:extracellular space"/>
    <property type="evidence" value="ECO:0007669"/>
    <property type="project" value="InterPro"/>
</dbReference>
<dbReference type="InterPro" id="IPR023795">
    <property type="entry name" value="Serpin_CS"/>
</dbReference>
<dbReference type="PANTHER" id="PTHR11461">
    <property type="entry name" value="SERINE PROTEASE INHIBITOR, SERPIN"/>
    <property type="match status" value="1"/>
</dbReference>
<dbReference type="Gene3D" id="2.30.39.10">
    <property type="entry name" value="Alpha-1-antitrypsin, domain 1"/>
    <property type="match status" value="1"/>
</dbReference>
<dbReference type="InterPro" id="IPR000215">
    <property type="entry name" value="Serpin_fam"/>
</dbReference>
<name>A0AAV5JTE2_9ROSI</name>
<keyword evidence="4" id="KW-1185">Reference proteome</keyword>
<dbReference type="SUPFAM" id="SSF56574">
    <property type="entry name" value="Serpins"/>
    <property type="match status" value="1"/>
</dbReference>
<evidence type="ECO:0000259" key="2">
    <source>
        <dbReference type="SMART" id="SM00093"/>
    </source>
</evidence>
<protein>
    <recommendedName>
        <fullName evidence="2">Serpin domain-containing protein</fullName>
    </recommendedName>
</protein>
<comment type="caution">
    <text evidence="3">The sequence shown here is derived from an EMBL/GenBank/DDBJ whole genome shotgun (WGS) entry which is preliminary data.</text>
</comment>
<dbReference type="SMART" id="SM00093">
    <property type="entry name" value="SERPIN"/>
    <property type="match status" value="1"/>
</dbReference>
<proteinExistence type="inferred from homology"/>
<dbReference type="PANTHER" id="PTHR11461:SF340">
    <property type="entry name" value="SERPIN DOMAIN-CONTAINING PROTEIN"/>
    <property type="match status" value="1"/>
</dbReference>
<feature type="domain" description="Serpin" evidence="2">
    <location>
        <begin position="1"/>
        <end position="218"/>
    </location>
</feature>
<dbReference type="InterPro" id="IPR023796">
    <property type="entry name" value="Serpin_dom"/>
</dbReference>
<evidence type="ECO:0000256" key="1">
    <source>
        <dbReference type="RuleBase" id="RU000411"/>
    </source>
</evidence>
<comment type="similarity">
    <text evidence="1">Belongs to the serpin family.</text>
</comment>
<dbReference type="AlphaFoldDB" id="A0AAV5JTE2"/>
<gene>
    <name evidence="3" type="ORF">SLEP1_g27512</name>
</gene>
<dbReference type="Pfam" id="PF00079">
    <property type="entry name" value="Serpin"/>
    <property type="match status" value="1"/>
</dbReference>
<dbReference type="InterPro" id="IPR042185">
    <property type="entry name" value="Serpin_sf_2"/>
</dbReference>
<dbReference type="InterPro" id="IPR036186">
    <property type="entry name" value="Serpin_sf"/>
</dbReference>
<dbReference type="GO" id="GO:0004867">
    <property type="term" value="F:serine-type endopeptidase inhibitor activity"/>
    <property type="evidence" value="ECO:0007669"/>
    <property type="project" value="InterPro"/>
</dbReference>
<evidence type="ECO:0000313" key="3">
    <source>
        <dbReference type="EMBL" id="GKV16947.1"/>
    </source>
</evidence>
<dbReference type="Proteomes" id="UP001054252">
    <property type="component" value="Unassembled WGS sequence"/>
</dbReference>
<sequence>MKQLLQKGSIDGGEVLVLANALYFKGLWDGKFDPSRTKYTEFHFLNGQIVQAPFMISKSNEKHFYGSFDGFKVLHRPYQSGQDTRKFSMYMFLPDEKDSLPNLIQRFNSDPSFFNQHFKLLKEDIEHVLIPRFKFSFEFEASETMKEMGLELPFIVFRKSNIEVNEEGTEATASTAASTRLSCARWPTARFVADHPFMFMIREDTSGLVFFTGAVVNPLFGGLNLRKVL</sequence>
<dbReference type="EMBL" id="BPVZ01000046">
    <property type="protein sequence ID" value="GKV16947.1"/>
    <property type="molecule type" value="Genomic_DNA"/>
</dbReference>
<organism evidence="3 4">
    <name type="scientific">Rubroshorea leprosula</name>
    <dbReference type="NCBI Taxonomy" id="152421"/>
    <lineage>
        <taxon>Eukaryota</taxon>
        <taxon>Viridiplantae</taxon>
        <taxon>Streptophyta</taxon>
        <taxon>Embryophyta</taxon>
        <taxon>Tracheophyta</taxon>
        <taxon>Spermatophyta</taxon>
        <taxon>Magnoliopsida</taxon>
        <taxon>eudicotyledons</taxon>
        <taxon>Gunneridae</taxon>
        <taxon>Pentapetalae</taxon>
        <taxon>rosids</taxon>
        <taxon>malvids</taxon>
        <taxon>Malvales</taxon>
        <taxon>Dipterocarpaceae</taxon>
        <taxon>Rubroshorea</taxon>
    </lineage>
</organism>
<dbReference type="PROSITE" id="PS00284">
    <property type="entry name" value="SERPIN"/>
    <property type="match status" value="1"/>
</dbReference>